<dbReference type="GO" id="GO:0031293">
    <property type="term" value="P:membrane protein intracellular domain proteolysis"/>
    <property type="evidence" value="ECO:0007669"/>
    <property type="project" value="TreeGrafter"/>
</dbReference>
<evidence type="ECO:0000256" key="2">
    <source>
        <dbReference type="ARBA" id="ARBA00004127"/>
    </source>
</evidence>
<dbReference type="Pfam" id="PF02163">
    <property type="entry name" value="Peptidase_M50"/>
    <property type="match status" value="1"/>
</dbReference>
<evidence type="ECO:0000256" key="8">
    <source>
        <dbReference type="SAM" id="Phobius"/>
    </source>
</evidence>
<dbReference type="GO" id="GO:0016020">
    <property type="term" value="C:membrane"/>
    <property type="evidence" value="ECO:0007669"/>
    <property type="project" value="InterPro"/>
</dbReference>
<reference evidence="10 11" key="1">
    <citation type="submission" date="2019-02" db="EMBL/GenBank/DDBJ databases">
        <title>Deep-cultivation of Planctomycetes and their phenomic and genomic characterization uncovers novel biology.</title>
        <authorList>
            <person name="Wiegand S."/>
            <person name="Jogler M."/>
            <person name="Boedeker C."/>
            <person name="Pinto D."/>
            <person name="Vollmers J."/>
            <person name="Rivas-Marin E."/>
            <person name="Kohn T."/>
            <person name="Peeters S.H."/>
            <person name="Heuer A."/>
            <person name="Rast P."/>
            <person name="Oberbeckmann S."/>
            <person name="Bunk B."/>
            <person name="Jeske O."/>
            <person name="Meyerdierks A."/>
            <person name="Storesund J.E."/>
            <person name="Kallscheuer N."/>
            <person name="Luecker S."/>
            <person name="Lage O.M."/>
            <person name="Pohl T."/>
            <person name="Merkel B.J."/>
            <person name="Hornburger P."/>
            <person name="Mueller R.-W."/>
            <person name="Bruemmer F."/>
            <person name="Labrenz M."/>
            <person name="Spormann A.M."/>
            <person name="Op Den Camp H."/>
            <person name="Overmann J."/>
            <person name="Amann R."/>
            <person name="Jetten M.S.M."/>
            <person name="Mascher T."/>
            <person name="Medema M.H."/>
            <person name="Devos D.P."/>
            <person name="Kaster A.-K."/>
            <person name="Ovreas L."/>
            <person name="Rohde M."/>
            <person name="Galperin M.Y."/>
            <person name="Jogler C."/>
        </authorList>
    </citation>
    <scope>NUCLEOTIDE SEQUENCE [LARGE SCALE GENOMIC DNA]</scope>
    <source>
        <strain evidence="10 11">Pan14r</strain>
    </source>
</reference>
<comment type="similarity">
    <text evidence="3">Belongs to the peptidase M50B family.</text>
</comment>
<evidence type="ECO:0000259" key="9">
    <source>
        <dbReference type="Pfam" id="PF02163"/>
    </source>
</evidence>
<keyword evidence="5 8" id="KW-1133">Transmembrane helix</keyword>
<dbReference type="OrthoDB" id="9759690at2"/>
<comment type="subcellular location">
    <subcellularLocation>
        <location evidence="2">Endomembrane system</location>
        <topology evidence="2">Multi-pass membrane protein</topology>
    </subcellularLocation>
</comment>
<evidence type="ECO:0000256" key="1">
    <source>
        <dbReference type="ARBA" id="ARBA00001947"/>
    </source>
</evidence>
<feature type="transmembrane region" description="Helical" evidence="8">
    <location>
        <begin position="207"/>
        <end position="226"/>
    </location>
</feature>
<evidence type="ECO:0000256" key="6">
    <source>
        <dbReference type="ARBA" id="ARBA00023136"/>
    </source>
</evidence>
<evidence type="ECO:0000313" key="10">
    <source>
        <dbReference type="EMBL" id="TWT68448.1"/>
    </source>
</evidence>
<dbReference type="GO" id="GO:0005737">
    <property type="term" value="C:cytoplasm"/>
    <property type="evidence" value="ECO:0007669"/>
    <property type="project" value="TreeGrafter"/>
</dbReference>
<evidence type="ECO:0000313" key="11">
    <source>
        <dbReference type="Proteomes" id="UP000317238"/>
    </source>
</evidence>
<proteinExistence type="inferred from homology"/>
<dbReference type="RefSeq" id="WP_146438318.1">
    <property type="nucleotide sequence ID" value="NZ_SJPL01000001.1"/>
</dbReference>
<dbReference type="InterPro" id="IPR008915">
    <property type="entry name" value="Peptidase_M50"/>
</dbReference>
<feature type="transmembrane region" description="Helical" evidence="8">
    <location>
        <begin position="431"/>
        <end position="452"/>
    </location>
</feature>
<dbReference type="Gene3D" id="2.40.50.100">
    <property type="match status" value="1"/>
</dbReference>
<evidence type="ECO:0000256" key="7">
    <source>
        <dbReference type="SAM" id="MobiDB-lite"/>
    </source>
</evidence>
<feature type="transmembrane region" description="Helical" evidence="8">
    <location>
        <begin position="296"/>
        <end position="314"/>
    </location>
</feature>
<feature type="transmembrane region" description="Helical" evidence="8">
    <location>
        <begin position="266"/>
        <end position="290"/>
    </location>
</feature>
<feature type="domain" description="Peptidase M50" evidence="9">
    <location>
        <begin position="211"/>
        <end position="284"/>
    </location>
</feature>
<organism evidence="10 11">
    <name type="scientific">Crateriforma conspicua</name>
    <dbReference type="NCBI Taxonomy" id="2527996"/>
    <lineage>
        <taxon>Bacteria</taxon>
        <taxon>Pseudomonadati</taxon>
        <taxon>Planctomycetota</taxon>
        <taxon>Planctomycetia</taxon>
        <taxon>Planctomycetales</taxon>
        <taxon>Planctomycetaceae</taxon>
        <taxon>Crateriforma</taxon>
    </lineage>
</organism>
<keyword evidence="6 8" id="KW-0472">Membrane</keyword>
<accession>A0A5C5Y0G5</accession>
<feature type="region of interest" description="Disordered" evidence="7">
    <location>
        <begin position="640"/>
        <end position="678"/>
    </location>
</feature>
<dbReference type="PANTHER" id="PTHR13325">
    <property type="entry name" value="PROTEASE M50 MEMBRANE-BOUND TRANSCRIPTION FACTOR SITE 2 PROTEASE"/>
    <property type="match status" value="1"/>
</dbReference>
<feature type="transmembrane region" description="Helical" evidence="8">
    <location>
        <begin position="169"/>
        <end position="187"/>
    </location>
</feature>
<dbReference type="EMBL" id="SJPL01000001">
    <property type="protein sequence ID" value="TWT68448.1"/>
    <property type="molecule type" value="Genomic_DNA"/>
</dbReference>
<keyword evidence="11" id="KW-1185">Reference proteome</keyword>
<evidence type="ECO:0000256" key="5">
    <source>
        <dbReference type="ARBA" id="ARBA00022989"/>
    </source>
</evidence>
<sequence>MAESYDTLDVMTRPVRLKPGLRFRPVRQRGRWLCQIEQPSQHRFFRIGPTEYALISFFDGQTTLAQACAMAAAKLGCDAPSTERAKSVLQWMVRQRLASFADNQNDVGITETIGHLRSGGSSHSATSVNSDRTAWWQRFNPFWIKLPLPNVHRVLDAASMAVLPLYQRLGCILWSLLILVGMGMAWIQRGELVAGGTDVFDPDQWAYLIGIWLVLKLVHELGHTAACRRYGVKVRQAGIVAVLLMPMVYVDLTDAWMCRSRRKRMIISAAGIYLELGIAAIAVLGWTWSADPVQRLVWHQVLFAAGVSTVLFNANPLMRFDGYYLLADAFDFPNLYSVAQRRVASSMRWLLLGQRPPDFDEPWWRRWAIDAYGWASLFWKGIIAVTLGIAAAWMFQGAGVLIAILGIAQWVGRPLVAAFKTMKQESAGTSMLRPVFVTFAGLGLISGIVFWMPLPTRLAAPAVVRFPPECSVRCGVDGFVTAVFVREGQWVSPGDVLASLENDALRIELADVEIQLQQIEQQQLTAIHQLDAAADQIFQQRRASLVSRRDHLARQVDRLRLVAHRTGRVEARGLEERLGMYVQKGDSLMDIVDDGHKEVVALIDQAGIRTARRFEGDATIFASEAVGNFTGKLERIEPQATDRLPTPALAATSGGPMAVRTDDSPSDSLEPNEGPGESVRLIEPHFMAIARLDESTAKRVPAGLLVEARLGYRDETIAQRVRTALLQRWYDDAAASNRR</sequence>
<name>A0A5C5Y0G5_9PLAN</name>
<dbReference type="GO" id="GO:0004222">
    <property type="term" value="F:metalloendopeptidase activity"/>
    <property type="evidence" value="ECO:0007669"/>
    <property type="project" value="InterPro"/>
</dbReference>
<evidence type="ECO:0000256" key="4">
    <source>
        <dbReference type="ARBA" id="ARBA00022692"/>
    </source>
</evidence>
<feature type="transmembrane region" description="Helical" evidence="8">
    <location>
        <begin position="400"/>
        <end position="419"/>
    </location>
</feature>
<dbReference type="Proteomes" id="UP000317238">
    <property type="component" value="Unassembled WGS sequence"/>
</dbReference>
<keyword evidence="4 8" id="KW-0812">Transmembrane</keyword>
<dbReference type="PANTHER" id="PTHR13325:SF3">
    <property type="entry name" value="MEMBRANE-BOUND TRANSCRIPTION FACTOR SITE-2 PROTEASE"/>
    <property type="match status" value="1"/>
</dbReference>
<dbReference type="SUPFAM" id="SSF111369">
    <property type="entry name" value="HlyD-like secretion proteins"/>
    <property type="match status" value="1"/>
</dbReference>
<dbReference type="GO" id="GO:0012505">
    <property type="term" value="C:endomembrane system"/>
    <property type="evidence" value="ECO:0007669"/>
    <property type="project" value="UniProtKB-SubCell"/>
</dbReference>
<comment type="cofactor">
    <cofactor evidence="1">
        <name>Zn(2+)</name>
        <dbReference type="ChEBI" id="CHEBI:29105"/>
    </cofactor>
</comment>
<protein>
    <submittedName>
        <fullName evidence="10">Peptidase family M50</fullName>
    </submittedName>
</protein>
<evidence type="ECO:0000256" key="3">
    <source>
        <dbReference type="ARBA" id="ARBA00007931"/>
    </source>
</evidence>
<dbReference type="AlphaFoldDB" id="A0A5C5Y0G5"/>
<dbReference type="InterPro" id="IPR001193">
    <property type="entry name" value="MBTPS2"/>
</dbReference>
<comment type="caution">
    <text evidence="10">The sequence shown here is derived from an EMBL/GenBank/DDBJ whole genome shotgun (WGS) entry which is preliminary data.</text>
</comment>
<gene>
    <name evidence="10" type="ORF">Pan14r_06930</name>
</gene>
<feature type="transmembrane region" description="Helical" evidence="8">
    <location>
        <begin position="371"/>
        <end position="394"/>
    </location>
</feature>